<dbReference type="PANTHER" id="PTHR42896:SF2">
    <property type="entry name" value="CBBY-LIKE PROTEIN"/>
    <property type="match status" value="1"/>
</dbReference>
<dbReference type="InterPro" id="IPR036412">
    <property type="entry name" value="HAD-like_sf"/>
</dbReference>
<sequence>MSALRLNAHKIMVSYAHSDTLAINIPEFCPVSCKSPECAYRCDRSWQEGGEVPNLQQQRCWTQIEGGLPCLDAIKLGQDCHCKCASEYVRMGSIRGRKPGALSISDQLDGKDLSLNLEAIVGRTITLDFTGERMRSEEPAHAQGPRLKIIPDDQICSTAALAFNITGLSCEQPPGADALGGYICTTPPTLATPFLHRWGGIQMNACGRFLLCHCNELCDIKSNWVRAGYLEIKPQLTYGSMSAPLPGCAAYLPTLPPKQVDTGNGEILQKTLITSYISIDGGLRPLPETLMAVAKSFASYTSVRSELLDADAPSEADVEVTDYDRVDFGDRRLQACVDDDAAFQAEAAKASLTSVTSCSEALTFLGSKEQLCNDQTLENAAGGSGGPWTWLEVPNGPVVVGMEGLTFVSLPQAKQAPRLESAGHGQLYTPMPGADQSNWVTSATLATVAAVAIFRAMRRRNWSRVTLGPSGGCFYDMKFRAKPGAKYTYRYSTDLWEPEWGIVPTQKGRLIRYGQLFRKGTVVKPMMDDDDDEDGWGVLGGADVGSGALLLDCDGTLAETERDGHRLAFNKAFKEKNFDVEWDVELYGELLSTGGGKERMTRYFKDYNPDAWILEDPPAKDHPLIMELHELKTKIFMDIVKSGELPLREGIKDLITAADAAGWKLAVCSTSNEDSVKAVVDTMLPDYASKLTIFAGDVVPEKKPDPAIYNLAAKKLGVAPMRCVVVEDTAIGATAGKAANMKDDEDETFPVNSGAEVEWTELMSASLRAEGFREKAQHYALNAWLLQQKASLYEAECLQLSAEKAAEAGDLVSQFKARNAKKAAEDAIKVIREAICEEEPQDIQATWYRDIQASWYKQWVTELNQLTPLHFIQYVSVLTVADQQEALFQFLSSLTMELSWWQAEERLRSIPDVRKALQEEELGLSEWSPVIGGQCFRILFHQPLSSPLSQTDLDICMDHISTNKFASRNSHQTAGRICSDFGRLVVQKAFCSDKACSRPTFSISPCIKLFDESNATVALMLKVLVDAGQESKCFNTVIGRAILAETARRTARGHLLDTTVDIVYILVLVKMAWCMEASQTPQTWILVLFAALSLIIAGSLILKLFGGMYLFSANCSGFAVGVLKHVNLWNVIFSLTEAFSTFVGWRFVLYACSDDNMSHSWELFTQHPAFLSCLVLVRWTQVGVSLLQVEGIGRNIVPVFYAVTRPASINFLVFLAIVVCGSFHAYSVFPISENFGNFSHQFNAFLKIFRLEVLGDFDLSELEGLGEEIEGNITKGRVQAEVEEERHSAIHHWLRMEFLVLTLLVTVVAMNVYIGLLGELYSKAVQKKNRLYNHYLASTSYRFISRSIGIRVCSCGFFRHETETRPDGLLWFAYEKEDLVDLSADDD</sequence>
<accession>A0A9P1CIX3</accession>
<evidence type="ECO:0000256" key="1">
    <source>
        <dbReference type="SAM" id="Phobius"/>
    </source>
</evidence>
<dbReference type="EMBL" id="CAMXCT020001793">
    <property type="protein sequence ID" value="CAL1146512.1"/>
    <property type="molecule type" value="Genomic_DNA"/>
</dbReference>
<organism evidence="2">
    <name type="scientific">Cladocopium goreaui</name>
    <dbReference type="NCBI Taxonomy" id="2562237"/>
    <lineage>
        <taxon>Eukaryota</taxon>
        <taxon>Sar</taxon>
        <taxon>Alveolata</taxon>
        <taxon>Dinophyceae</taxon>
        <taxon>Suessiales</taxon>
        <taxon>Symbiodiniaceae</taxon>
        <taxon>Cladocopium</taxon>
    </lineage>
</organism>
<evidence type="ECO:0000313" key="4">
    <source>
        <dbReference type="EMBL" id="CAL4780449.1"/>
    </source>
</evidence>
<dbReference type="InterPro" id="IPR006439">
    <property type="entry name" value="HAD-SF_hydro_IA"/>
</dbReference>
<keyword evidence="5" id="KW-1185">Reference proteome</keyword>
<dbReference type="EMBL" id="CAMXCT010001793">
    <property type="protein sequence ID" value="CAI3993137.1"/>
    <property type="molecule type" value="Genomic_DNA"/>
</dbReference>
<name>A0A9P1CIX3_9DINO</name>
<dbReference type="GO" id="GO:0016787">
    <property type="term" value="F:hydrolase activity"/>
    <property type="evidence" value="ECO:0007669"/>
    <property type="project" value="InterPro"/>
</dbReference>
<reference evidence="3" key="2">
    <citation type="submission" date="2024-04" db="EMBL/GenBank/DDBJ databases">
        <authorList>
            <person name="Chen Y."/>
            <person name="Shah S."/>
            <person name="Dougan E. K."/>
            <person name="Thang M."/>
            <person name="Chan C."/>
        </authorList>
    </citation>
    <scope>NUCLEOTIDE SEQUENCE [LARGE SCALE GENOMIC DNA]</scope>
</reference>
<gene>
    <name evidence="2" type="ORF">C1SCF055_LOCUS19912</name>
</gene>
<protein>
    <submittedName>
        <fullName evidence="4">Ion transport domain-containing protein</fullName>
    </submittedName>
</protein>
<feature type="transmembrane region" description="Helical" evidence="1">
    <location>
        <begin position="1085"/>
        <end position="1105"/>
    </location>
</feature>
<feature type="transmembrane region" description="Helical" evidence="1">
    <location>
        <begin position="1209"/>
        <end position="1229"/>
    </location>
</feature>
<dbReference type="InterPro" id="IPR023214">
    <property type="entry name" value="HAD_sf"/>
</dbReference>
<comment type="caution">
    <text evidence="2">The sequence shown here is derived from an EMBL/GenBank/DDBJ whole genome shotgun (WGS) entry which is preliminary data.</text>
</comment>
<evidence type="ECO:0000313" key="2">
    <source>
        <dbReference type="EMBL" id="CAI3993137.1"/>
    </source>
</evidence>
<keyword evidence="1" id="KW-0812">Transmembrane</keyword>
<dbReference type="SUPFAM" id="SSF56784">
    <property type="entry name" value="HAD-like"/>
    <property type="match status" value="1"/>
</dbReference>
<keyword evidence="1" id="KW-1133">Transmembrane helix</keyword>
<dbReference type="Pfam" id="PF00702">
    <property type="entry name" value="Hydrolase"/>
    <property type="match status" value="1"/>
</dbReference>
<dbReference type="PANTHER" id="PTHR42896">
    <property type="entry name" value="XYLULOSE-1,5-BISPHOSPHATE (XUBP) PHOSPHATASE"/>
    <property type="match status" value="1"/>
</dbReference>
<proteinExistence type="predicted"/>
<dbReference type="SFLD" id="SFLDS00003">
    <property type="entry name" value="Haloacid_Dehalogenase"/>
    <property type="match status" value="1"/>
</dbReference>
<dbReference type="InterPro" id="IPR023198">
    <property type="entry name" value="PGP-like_dom2"/>
</dbReference>
<evidence type="ECO:0000313" key="3">
    <source>
        <dbReference type="EMBL" id="CAL1146512.1"/>
    </source>
</evidence>
<dbReference type="Gene3D" id="3.40.50.1000">
    <property type="entry name" value="HAD superfamily/HAD-like"/>
    <property type="match status" value="1"/>
</dbReference>
<keyword evidence="1" id="KW-0472">Membrane</keyword>
<dbReference type="OrthoDB" id="431144at2759"/>
<dbReference type="SFLD" id="SFLDG01129">
    <property type="entry name" value="C1.5:_HAD__Beta-PGM__Phosphata"/>
    <property type="match status" value="1"/>
</dbReference>
<feature type="transmembrane region" description="Helical" evidence="1">
    <location>
        <begin position="1126"/>
        <end position="1149"/>
    </location>
</feature>
<dbReference type="EMBL" id="CAMXCT030001793">
    <property type="protein sequence ID" value="CAL4780449.1"/>
    <property type="molecule type" value="Genomic_DNA"/>
</dbReference>
<dbReference type="NCBIfam" id="TIGR01509">
    <property type="entry name" value="HAD-SF-IA-v3"/>
    <property type="match status" value="1"/>
</dbReference>
<dbReference type="Gene3D" id="1.10.150.240">
    <property type="entry name" value="Putative phosphatase, domain 2"/>
    <property type="match status" value="1"/>
</dbReference>
<feature type="transmembrane region" description="Helical" evidence="1">
    <location>
        <begin position="1298"/>
        <end position="1321"/>
    </location>
</feature>
<feature type="transmembrane region" description="Helical" evidence="1">
    <location>
        <begin position="1169"/>
        <end position="1189"/>
    </location>
</feature>
<dbReference type="InterPro" id="IPR044999">
    <property type="entry name" value="CbbY-like"/>
</dbReference>
<reference evidence="2" key="1">
    <citation type="submission" date="2022-10" db="EMBL/GenBank/DDBJ databases">
        <authorList>
            <person name="Chen Y."/>
            <person name="Dougan E. K."/>
            <person name="Chan C."/>
            <person name="Rhodes N."/>
            <person name="Thang M."/>
        </authorList>
    </citation>
    <scope>NUCLEOTIDE SEQUENCE</scope>
</reference>
<dbReference type="Proteomes" id="UP001152797">
    <property type="component" value="Unassembled WGS sequence"/>
</dbReference>
<evidence type="ECO:0000313" key="5">
    <source>
        <dbReference type="Proteomes" id="UP001152797"/>
    </source>
</evidence>